<keyword evidence="2" id="KW-1185">Reference proteome</keyword>
<evidence type="ECO:0000313" key="2">
    <source>
        <dbReference type="Proteomes" id="UP000425472"/>
    </source>
</evidence>
<dbReference type="KEGG" id="vg:55624305"/>
<reference evidence="1 2" key="1">
    <citation type="submission" date="2019-10" db="EMBL/GenBank/DDBJ databases">
        <authorList>
            <person name="Millar G.J."/>
            <person name="Stotolongo A."/>
            <person name="Acosta C.G."/>
            <person name="Alexandre C.L."/>
            <person name="Birchfield S.K."/>
            <person name="Bradshaw K.L."/>
            <person name="Collins J.L."/>
            <person name="Emile S.L."/>
            <person name="Gale T.J."/>
            <person name="Higgs R.I."/>
            <person name="Jakubik A.E."/>
            <person name="Jasna A.S."/>
            <person name="Lightbourn T.A."/>
            <person name="Ortegon K.B."/>
            <person name="Sargent D.P."/>
            <person name="Thermozier K.N."/>
            <person name="Thomas F."/>
            <person name="Tucker J.D."/>
            <person name="White J.S."/>
            <person name="Sconiers W.B."/>
            <person name="Coleman S.T."/>
            <person name="Riley H.L."/>
            <person name="Garlena R.A."/>
            <person name="Russell D.A."/>
            <person name="Pope W.H."/>
            <person name="Jacobs-Sera D."/>
            <person name="Hatfull G.F."/>
        </authorList>
    </citation>
    <scope>NUCLEOTIDE SEQUENCE [LARGE SCALE GENOMIC DNA]</scope>
</reference>
<sequence>MGSHISLPQHKVRYKMAEDFEWVCNDCTHSHMHHEGPCHCGCDGVFEQRVTVTRRSVPEDEFNSIFATFADRVAHGCVLQIENNWRFRFLTTNGTLVIVSMSDIWNQLGHR</sequence>
<organism evidence="1 2">
    <name type="scientific">Gordonia phage Avazak</name>
    <dbReference type="NCBI Taxonomy" id="2656529"/>
    <lineage>
        <taxon>Viruses</taxon>
        <taxon>Duplodnaviria</taxon>
        <taxon>Heunggongvirae</taxon>
        <taxon>Uroviricota</taxon>
        <taxon>Caudoviricetes</taxon>
        <taxon>Deejayvirinae</taxon>
        <taxon>Tanisvirus</taxon>
        <taxon>Tanisvirus avazak</taxon>
    </lineage>
</organism>
<dbReference type="GeneID" id="55624305"/>
<evidence type="ECO:0000313" key="1">
    <source>
        <dbReference type="EMBL" id="QGJ88071.1"/>
    </source>
</evidence>
<proteinExistence type="predicted"/>
<protein>
    <submittedName>
        <fullName evidence="1">Uncharacterized protein</fullName>
    </submittedName>
</protein>
<accession>A0A649V6R6</accession>
<dbReference type="EMBL" id="MN585971">
    <property type="protein sequence ID" value="QGJ88071.1"/>
    <property type="molecule type" value="Genomic_DNA"/>
</dbReference>
<dbReference type="RefSeq" id="YP_009853623.1">
    <property type="nucleotide sequence ID" value="NC_048822.1"/>
</dbReference>
<name>A0A649V6R6_9CAUD</name>
<gene>
    <name evidence="1" type="primary">57</name>
    <name evidence="1" type="ORF">SEA_AVAZAK_57</name>
</gene>
<dbReference type="Proteomes" id="UP000425472">
    <property type="component" value="Segment"/>
</dbReference>